<accession>A0A1B0ZT89</accession>
<evidence type="ECO:0000313" key="2">
    <source>
        <dbReference type="EMBL" id="ANP37413.1"/>
    </source>
</evidence>
<dbReference type="Proteomes" id="UP000092565">
    <property type="component" value="Chromosome"/>
</dbReference>
<dbReference type="Gene3D" id="3.30.200.20">
    <property type="entry name" value="Phosphorylase Kinase, domain 1"/>
    <property type="match status" value="1"/>
</dbReference>
<dbReference type="AlphaFoldDB" id="A0A1B0ZT89"/>
<protein>
    <submittedName>
        <fullName evidence="2">Aminoglycoside phosphotransferase</fullName>
    </submittedName>
</protein>
<dbReference type="GO" id="GO:0016740">
    <property type="term" value="F:transferase activity"/>
    <property type="evidence" value="ECO:0007669"/>
    <property type="project" value="UniProtKB-KW"/>
</dbReference>
<proteinExistence type="predicted"/>
<dbReference type="EMBL" id="CP015124">
    <property type="protein sequence ID" value="ANP37413.1"/>
    <property type="molecule type" value="Genomic_DNA"/>
</dbReference>
<sequence length="343" mass="37425">MMSSPPSASVQQDPTIADFLAKQGEADATLLPLPGDASARRYMRLDGRGRMLMQDPSDPAGFAGFVSLARHLTELGLSAPQVYGADPDTGLALIEDFGTQTYSVQLAAGRDESMLYALAVDALLHLHHHPQAASVQVPAYDLATLLEELSIFSHWFAPTLRPDIDPEAFDAEFRDLWREPLTLSLSGPRTLVLRDFHVDNLMELSDRDGVRRCGLLDFQDGVTGPAEYDLVSLLQDARRDLEPGLDQAMLNRYIAAAPEAAGGADAITRRYHLLGAQRHTRIAGVFLRLHQRDGKPGYLHFLPRVLRQMQVGLDAAGLTEVIAYLDQTLPGWRGAGPALAKAG</sequence>
<organism evidence="2 3">
    <name type="scientific">Phaeobacter gallaeciensis</name>
    <dbReference type="NCBI Taxonomy" id="60890"/>
    <lineage>
        <taxon>Bacteria</taxon>
        <taxon>Pseudomonadati</taxon>
        <taxon>Pseudomonadota</taxon>
        <taxon>Alphaproteobacteria</taxon>
        <taxon>Rhodobacterales</taxon>
        <taxon>Roseobacteraceae</taxon>
        <taxon>Phaeobacter</taxon>
    </lineage>
</organism>
<dbReference type="SUPFAM" id="SSF56112">
    <property type="entry name" value="Protein kinase-like (PK-like)"/>
    <property type="match status" value="1"/>
</dbReference>
<reference evidence="2 3" key="1">
    <citation type="submission" date="2016-04" db="EMBL/GenBank/DDBJ databases">
        <authorList>
            <person name="Evans L.H."/>
            <person name="Alamgir A."/>
            <person name="Owens N."/>
            <person name="Weber N.D."/>
            <person name="Virtaneva K."/>
            <person name="Barbian K."/>
            <person name="Babar A."/>
            <person name="Rosenke K."/>
        </authorList>
    </citation>
    <scope>NUCLEOTIDE SEQUENCE [LARGE SCALE GENOMIC DNA]</scope>
    <source>
        <strain evidence="2 3">JL2886</strain>
    </source>
</reference>
<dbReference type="RefSeq" id="WP_065272241.1">
    <property type="nucleotide sequence ID" value="NZ_CP015124.1"/>
</dbReference>
<feature type="domain" description="Aminoglycoside phosphotransferase" evidence="1">
    <location>
        <begin position="30"/>
        <end position="259"/>
    </location>
</feature>
<dbReference type="PATRIC" id="fig|60890.4.peg.2451"/>
<dbReference type="InterPro" id="IPR002575">
    <property type="entry name" value="Aminoglycoside_PTrfase"/>
</dbReference>
<keyword evidence="3" id="KW-1185">Reference proteome</keyword>
<gene>
    <name evidence="2" type="ORF">JL2886_02524</name>
</gene>
<keyword evidence="2" id="KW-0808">Transferase</keyword>
<dbReference type="Gene3D" id="3.90.1200.10">
    <property type="match status" value="1"/>
</dbReference>
<evidence type="ECO:0000313" key="3">
    <source>
        <dbReference type="Proteomes" id="UP000092565"/>
    </source>
</evidence>
<evidence type="ECO:0000259" key="1">
    <source>
        <dbReference type="Pfam" id="PF01636"/>
    </source>
</evidence>
<dbReference type="InterPro" id="IPR011009">
    <property type="entry name" value="Kinase-like_dom_sf"/>
</dbReference>
<dbReference type="Pfam" id="PF01636">
    <property type="entry name" value="APH"/>
    <property type="match status" value="1"/>
</dbReference>
<name>A0A1B0ZT89_9RHOB</name>